<comment type="caution">
    <text evidence="2">The sequence shown here is derived from an EMBL/GenBank/DDBJ whole genome shotgun (WGS) entry which is preliminary data.</text>
</comment>
<dbReference type="Proteomes" id="UP000642919">
    <property type="component" value="Unassembled WGS sequence"/>
</dbReference>
<dbReference type="GeneID" id="76425308"/>
<dbReference type="RefSeq" id="WP_010904044.1">
    <property type="nucleotide sequence ID" value="NZ_CP128378.2"/>
</dbReference>
<keyword evidence="1" id="KW-0812">Transmembrane</keyword>
<dbReference type="EMBL" id="JACHGX010000006">
    <property type="protein sequence ID" value="MBB6090658.1"/>
    <property type="molecule type" value="Genomic_DNA"/>
</dbReference>
<protein>
    <submittedName>
        <fullName evidence="2">Trk-type K+ transport system membrane component</fullName>
    </submittedName>
</protein>
<proteinExistence type="predicted"/>
<feature type="transmembrane region" description="Helical" evidence="1">
    <location>
        <begin position="6"/>
        <end position="27"/>
    </location>
</feature>
<keyword evidence="1" id="KW-1133">Transmembrane helix</keyword>
<reference evidence="2" key="1">
    <citation type="submission" date="2020-08" db="EMBL/GenBank/DDBJ databases">
        <title>Genomic Encyclopedia of Type Strains, Phase IV (KMG-IV): sequencing the most valuable type-strain genomes for metagenomic binning, comparative biology and taxonomic classification.</title>
        <authorList>
            <person name="Goeker M."/>
        </authorList>
    </citation>
    <scope>NUCLEOTIDE SEQUENCE</scope>
    <source>
        <strain evidence="2">DSM 669</strain>
    </source>
</reference>
<accession>A0A841HEA8</accession>
<name>A0A841HEA8_HALSI</name>
<evidence type="ECO:0000256" key="1">
    <source>
        <dbReference type="SAM" id="Phobius"/>
    </source>
</evidence>
<dbReference type="AlphaFoldDB" id="A0A841HEA8"/>
<organism evidence="2 3">
    <name type="scientific">Halobacterium salinarum</name>
    <name type="common">Halobacterium halobium</name>
    <dbReference type="NCBI Taxonomy" id="2242"/>
    <lineage>
        <taxon>Archaea</taxon>
        <taxon>Methanobacteriati</taxon>
        <taxon>Methanobacteriota</taxon>
        <taxon>Stenosarchaea group</taxon>
        <taxon>Halobacteria</taxon>
        <taxon>Halobacteriales</taxon>
        <taxon>Halobacteriaceae</taxon>
        <taxon>Halobacterium</taxon>
    </lineage>
</organism>
<sequence>MADLSQIMWLGTMVVAFLVVAGFYYTLVREGGAFLKSLRSKVR</sequence>
<gene>
    <name evidence="2" type="ORF">HNR49_002042</name>
</gene>
<keyword evidence="1" id="KW-0472">Membrane</keyword>
<evidence type="ECO:0000313" key="3">
    <source>
        <dbReference type="Proteomes" id="UP000642919"/>
    </source>
</evidence>
<evidence type="ECO:0000313" key="2">
    <source>
        <dbReference type="EMBL" id="MBB6090658.1"/>
    </source>
</evidence>